<dbReference type="EMBL" id="JAKUCV010005610">
    <property type="protein sequence ID" value="KAJ4830569.1"/>
    <property type="molecule type" value="Genomic_DNA"/>
</dbReference>
<feature type="repeat" description="PPR" evidence="2">
    <location>
        <begin position="204"/>
        <end position="238"/>
    </location>
</feature>
<protein>
    <recommendedName>
        <fullName evidence="5">Pentacotripeptide-repeat region of PRORP domain-containing protein</fullName>
    </recommendedName>
</protein>
<dbReference type="FunFam" id="1.25.40.10:FF:000073">
    <property type="entry name" value="Pentatricopeptide repeat-containing protein chloroplastic"/>
    <property type="match status" value="1"/>
</dbReference>
<evidence type="ECO:0008006" key="5">
    <source>
        <dbReference type="Google" id="ProtNLM"/>
    </source>
</evidence>
<dbReference type="GO" id="GO:0003723">
    <property type="term" value="F:RNA binding"/>
    <property type="evidence" value="ECO:0007669"/>
    <property type="project" value="InterPro"/>
</dbReference>
<accession>A0A9Q0FFK6</accession>
<dbReference type="PANTHER" id="PTHR24015">
    <property type="entry name" value="OS07G0578800 PROTEIN-RELATED"/>
    <property type="match status" value="1"/>
</dbReference>
<feature type="repeat" description="PPR" evidence="2">
    <location>
        <begin position="103"/>
        <end position="137"/>
    </location>
</feature>
<dbReference type="InterPro" id="IPR011990">
    <property type="entry name" value="TPR-like_helical_dom_sf"/>
</dbReference>
<dbReference type="OrthoDB" id="185373at2759"/>
<dbReference type="PROSITE" id="PS51375">
    <property type="entry name" value="PPR"/>
    <property type="match status" value="4"/>
</dbReference>
<proteinExistence type="predicted"/>
<dbReference type="InterPro" id="IPR046960">
    <property type="entry name" value="PPR_At4g14850-like_plant"/>
</dbReference>
<evidence type="ECO:0000256" key="1">
    <source>
        <dbReference type="ARBA" id="ARBA00022737"/>
    </source>
</evidence>
<dbReference type="FunFam" id="1.25.40.10:FF:000578">
    <property type="entry name" value="Pentatricopeptide repeat-containing protein"/>
    <property type="match status" value="1"/>
</dbReference>
<dbReference type="InterPro" id="IPR002885">
    <property type="entry name" value="PPR_rpt"/>
</dbReference>
<reference evidence="3" key="2">
    <citation type="journal article" date="2023" name="Plants (Basel)">
        <title>Annotation of the Turnera subulata (Passifloraceae) Draft Genome Reveals the S-Locus Evolved after the Divergence of Turneroideae from Passifloroideae in a Stepwise Manner.</title>
        <authorList>
            <person name="Henning P.M."/>
            <person name="Roalson E.H."/>
            <person name="Mir W."/>
            <person name="McCubbin A.G."/>
            <person name="Shore J.S."/>
        </authorList>
    </citation>
    <scope>NUCLEOTIDE SEQUENCE</scope>
    <source>
        <strain evidence="3">F60SS</strain>
    </source>
</reference>
<evidence type="ECO:0000313" key="4">
    <source>
        <dbReference type="Proteomes" id="UP001141552"/>
    </source>
</evidence>
<reference evidence="3" key="1">
    <citation type="submission" date="2022-02" db="EMBL/GenBank/DDBJ databases">
        <authorList>
            <person name="Henning P.M."/>
            <person name="McCubbin A.G."/>
            <person name="Shore J.S."/>
        </authorList>
    </citation>
    <scope>NUCLEOTIDE SEQUENCE</scope>
    <source>
        <strain evidence="3">F60SS</strain>
        <tissue evidence="3">Leaves</tissue>
    </source>
</reference>
<feature type="repeat" description="PPR" evidence="2">
    <location>
        <begin position="400"/>
        <end position="434"/>
    </location>
</feature>
<feature type="repeat" description="PPR" evidence="2">
    <location>
        <begin position="305"/>
        <end position="339"/>
    </location>
</feature>
<comment type="caution">
    <text evidence="3">The sequence shown here is derived from an EMBL/GenBank/DDBJ whole genome shotgun (WGS) entry which is preliminary data.</text>
</comment>
<dbReference type="Proteomes" id="UP001141552">
    <property type="component" value="Unassembled WGS sequence"/>
</dbReference>
<dbReference type="AlphaFoldDB" id="A0A9Q0FFK6"/>
<gene>
    <name evidence="3" type="ORF">Tsubulata_017023</name>
</gene>
<keyword evidence="1" id="KW-0677">Repeat</keyword>
<dbReference type="GO" id="GO:0009451">
    <property type="term" value="P:RNA modification"/>
    <property type="evidence" value="ECO:0007669"/>
    <property type="project" value="InterPro"/>
</dbReference>
<dbReference type="Gene3D" id="1.25.40.10">
    <property type="entry name" value="Tetratricopeptide repeat domain"/>
    <property type="match status" value="4"/>
</dbReference>
<evidence type="ECO:0000256" key="2">
    <source>
        <dbReference type="PROSITE-ProRule" id="PRU00708"/>
    </source>
</evidence>
<sequence length="461" mass="50372">MKLFHKFIQTAAIISPEQKTNTILKLPQRSNLYLAPTSLLFSDILTRCSASKALAPGTQIHAHAIQLGLGLGRKLRNCLIVVYSKCRSFGYARKLVDESPEPDLVSWSSLISGYAQNGLAEEALFAFHEMHLLGVKCNEFTFPSVLKACTVTKDLGLGRQVHGSALVTGFVNDEFVANSLVVFYAKCGEFGDSRRVFDAMPQKSVVSWNGLLACYVQDDSCGEAIGLFEDMIFSGVRPNEFTLSSLINACTGLEDCGQGRKVHGFLIKLGYGDDPFSKNALVDMYAKVGTLEDSIAIFHEIARPDIVSWNAVIAACVSHEDYNSALQLFRRMYGSGVHPNMFTFSSALKDSHACSQIHALSLKLGIESQDYVANSLIDTYGKCDLVEKAARVFKESPVVDLVAFTSLITAYSQDGQGEEALKLYLAMWDRGIKPDPFDLGFHSSVGGGKVKGPDRKSGRPT</sequence>
<name>A0A9Q0FFK6_9ROSI</name>
<evidence type="ECO:0000313" key="3">
    <source>
        <dbReference type="EMBL" id="KAJ4830569.1"/>
    </source>
</evidence>
<dbReference type="FunFam" id="1.25.40.10:FF:000381">
    <property type="entry name" value="Pentatricopeptide repeat-containing protein"/>
    <property type="match status" value="1"/>
</dbReference>
<keyword evidence="4" id="KW-1185">Reference proteome</keyword>
<dbReference type="NCBIfam" id="TIGR00756">
    <property type="entry name" value="PPR"/>
    <property type="match status" value="4"/>
</dbReference>
<dbReference type="Pfam" id="PF01535">
    <property type="entry name" value="PPR"/>
    <property type="match status" value="1"/>
</dbReference>
<organism evidence="3 4">
    <name type="scientific">Turnera subulata</name>
    <dbReference type="NCBI Taxonomy" id="218843"/>
    <lineage>
        <taxon>Eukaryota</taxon>
        <taxon>Viridiplantae</taxon>
        <taxon>Streptophyta</taxon>
        <taxon>Embryophyta</taxon>
        <taxon>Tracheophyta</taxon>
        <taxon>Spermatophyta</taxon>
        <taxon>Magnoliopsida</taxon>
        <taxon>eudicotyledons</taxon>
        <taxon>Gunneridae</taxon>
        <taxon>Pentapetalae</taxon>
        <taxon>rosids</taxon>
        <taxon>fabids</taxon>
        <taxon>Malpighiales</taxon>
        <taxon>Passifloraceae</taxon>
        <taxon>Turnera</taxon>
    </lineage>
</organism>
<dbReference type="Pfam" id="PF13041">
    <property type="entry name" value="PPR_2"/>
    <property type="match status" value="4"/>
</dbReference>